<dbReference type="InterPro" id="IPR041921">
    <property type="entry name" value="NuoE_N"/>
</dbReference>
<keyword evidence="5 7" id="KW-0411">Iron-sulfur</keyword>
<dbReference type="RefSeq" id="WP_129353742.1">
    <property type="nucleotide sequence ID" value="NZ_CP026538.1"/>
</dbReference>
<accession>A0A4P6HQB7</accession>
<protein>
    <submittedName>
        <fullName evidence="8">NADH-quinone oxidoreductase subunit NuoE</fullName>
    </submittedName>
</protein>
<dbReference type="Gene3D" id="3.40.30.10">
    <property type="entry name" value="Glutaredoxin"/>
    <property type="match status" value="1"/>
</dbReference>
<reference evidence="8 9" key="1">
    <citation type="submission" date="2018-02" db="EMBL/GenBank/DDBJ databases">
        <title>Genome sequence of Desulfovibrio carbinolicus DSM 3852.</title>
        <authorList>
            <person name="Wilbanks E."/>
            <person name="Skennerton C.T."/>
            <person name="Orphan V.J."/>
        </authorList>
    </citation>
    <scope>NUCLEOTIDE SEQUENCE [LARGE SCALE GENOMIC DNA]</scope>
    <source>
        <strain evidence="8 9">DSM 3852</strain>
    </source>
</reference>
<evidence type="ECO:0000313" key="9">
    <source>
        <dbReference type="Proteomes" id="UP000293296"/>
    </source>
</evidence>
<dbReference type="PANTHER" id="PTHR10371">
    <property type="entry name" value="NADH DEHYDROGENASE UBIQUINONE FLAVOPROTEIN 2, MITOCHONDRIAL"/>
    <property type="match status" value="1"/>
</dbReference>
<dbReference type="AlphaFoldDB" id="A0A4P6HQB7"/>
<feature type="binding site" evidence="7">
    <location>
        <position position="82"/>
    </location>
    <ligand>
        <name>[2Fe-2S] cluster</name>
        <dbReference type="ChEBI" id="CHEBI:190135"/>
    </ligand>
</feature>
<evidence type="ECO:0000256" key="1">
    <source>
        <dbReference type="ARBA" id="ARBA00010643"/>
    </source>
</evidence>
<evidence type="ECO:0000256" key="6">
    <source>
        <dbReference type="ARBA" id="ARBA00034078"/>
    </source>
</evidence>
<dbReference type="PANTHER" id="PTHR10371:SF3">
    <property type="entry name" value="NADH DEHYDROGENASE [UBIQUINONE] FLAVOPROTEIN 2, MITOCHONDRIAL"/>
    <property type="match status" value="1"/>
</dbReference>
<dbReference type="GO" id="GO:0046872">
    <property type="term" value="F:metal ion binding"/>
    <property type="evidence" value="ECO:0007669"/>
    <property type="project" value="UniProtKB-KW"/>
</dbReference>
<comment type="similarity">
    <text evidence="1">Belongs to the complex I 24 kDa subunit family.</text>
</comment>
<organism evidence="8 9">
    <name type="scientific">Solidesulfovibrio carbinolicus</name>
    <dbReference type="NCBI Taxonomy" id="296842"/>
    <lineage>
        <taxon>Bacteria</taxon>
        <taxon>Pseudomonadati</taxon>
        <taxon>Thermodesulfobacteriota</taxon>
        <taxon>Desulfovibrionia</taxon>
        <taxon>Desulfovibrionales</taxon>
        <taxon>Desulfovibrionaceae</taxon>
        <taxon>Solidesulfovibrio</taxon>
    </lineage>
</organism>
<dbReference type="InterPro" id="IPR042128">
    <property type="entry name" value="NuoE_dom"/>
</dbReference>
<dbReference type="Gene3D" id="1.10.10.1590">
    <property type="entry name" value="NADH-quinone oxidoreductase subunit E"/>
    <property type="match status" value="1"/>
</dbReference>
<evidence type="ECO:0000256" key="2">
    <source>
        <dbReference type="ARBA" id="ARBA00022714"/>
    </source>
</evidence>
<keyword evidence="2 7" id="KW-0001">2Fe-2S</keyword>
<feature type="binding site" evidence="7">
    <location>
        <position position="123"/>
    </location>
    <ligand>
        <name>[2Fe-2S] cluster</name>
        <dbReference type="ChEBI" id="CHEBI:190135"/>
    </ligand>
</feature>
<dbReference type="OrthoDB" id="9807941at2"/>
<comment type="cofactor">
    <cofactor evidence="7">
        <name>[2Fe-2S] cluster</name>
        <dbReference type="ChEBI" id="CHEBI:190135"/>
    </cofactor>
    <text evidence="7">Binds 1 [2Fe-2S] cluster.</text>
</comment>
<feature type="binding site" evidence="7">
    <location>
        <position position="127"/>
    </location>
    <ligand>
        <name>[2Fe-2S] cluster</name>
        <dbReference type="ChEBI" id="CHEBI:190135"/>
    </ligand>
</feature>
<dbReference type="KEGG" id="dcb:C3Y92_14355"/>
<evidence type="ECO:0000256" key="4">
    <source>
        <dbReference type="ARBA" id="ARBA00023004"/>
    </source>
</evidence>
<comment type="cofactor">
    <cofactor evidence="6">
        <name>[2Fe-2S] cluster</name>
        <dbReference type="ChEBI" id="CHEBI:190135"/>
    </cofactor>
</comment>
<dbReference type="InterPro" id="IPR036249">
    <property type="entry name" value="Thioredoxin-like_sf"/>
</dbReference>
<dbReference type="EMBL" id="CP026538">
    <property type="protein sequence ID" value="QAZ68340.1"/>
    <property type="molecule type" value="Genomic_DNA"/>
</dbReference>
<feature type="binding site" evidence="7">
    <location>
        <position position="87"/>
    </location>
    <ligand>
        <name>[2Fe-2S] cluster</name>
        <dbReference type="ChEBI" id="CHEBI:190135"/>
    </ligand>
</feature>
<name>A0A4P6HQB7_9BACT</name>
<dbReference type="Pfam" id="PF01257">
    <property type="entry name" value="2Fe-2S_thioredx"/>
    <property type="match status" value="1"/>
</dbReference>
<dbReference type="Proteomes" id="UP000293296">
    <property type="component" value="Chromosome"/>
</dbReference>
<dbReference type="GO" id="GO:0051537">
    <property type="term" value="F:2 iron, 2 sulfur cluster binding"/>
    <property type="evidence" value="ECO:0007669"/>
    <property type="project" value="UniProtKB-KW"/>
</dbReference>
<evidence type="ECO:0000256" key="7">
    <source>
        <dbReference type="PIRSR" id="PIRSR000216-1"/>
    </source>
</evidence>
<dbReference type="InterPro" id="IPR002023">
    <property type="entry name" value="NuoE-like"/>
</dbReference>
<evidence type="ECO:0000256" key="3">
    <source>
        <dbReference type="ARBA" id="ARBA00022723"/>
    </source>
</evidence>
<gene>
    <name evidence="8" type="ORF">C3Y92_14355</name>
</gene>
<evidence type="ECO:0000313" key="8">
    <source>
        <dbReference type="EMBL" id="QAZ68340.1"/>
    </source>
</evidence>
<dbReference type="SUPFAM" id="SSF52833">
    <property type="entry name" value="Thioredoxin-like"/>
    <property type="match status" value="1"/>
</dbReference>
<evidence type="ECO:0000256" key="5">
    <source>
        <dbReference type="ARBA" id="ARBA00023014"/>
    </source>
</evidence>
<sequence>MSPLPPELQAELRRLVTAVDNPREAAVDVMYALQHHYGYLCDEAMHRAAEVLGMTTLELESLATFYDYLYRRPVGRYVIHVCDSVVCWMFHQDSIFDYLCRTLGVPPGGTTEDGLFTVLPAACVGNCHNAPTMLINGRFYDRLTPEAVDAVIAELRAGTEEPVRCK</sequence>
<proteinExistence type="inferred from homology"/>
<keyword evidence="3 7" id="KW-0479">Metal-binding</keyword>
<dbReference type="CDD" id="cd03064">
    <property type="entry name" value="TRX_Fd_NuoE"/>
    <property type="match status" value="1"/>
</dbReference>
<keyword evidence="4 7" id="KW-0408">Iron</keyword>
<keyword evidence="9" id="KW-1185">Reference proteome</keyword>
<dbReference type="NCBIfam" id="NF005722">
    <property type="entry name" value="PRK07539.1-2"/>
    <property type="match status" value="1"/>
</dbReference>
<dbReference type="GO" id="GO:0003954">
    <property type="term" value="F:NADH dehydrogenase activity"/>
    <property type="evidence" value="ECO:0007669"/>
    <property type="project" value="TreeGrafter"/>
</dbReference>
<dbReference type="PIRSF" id="PIRSF000216">
    <property type="entry name" value="NADH_DH_24kDa"/>
    <property type="match status" value="1"/>
</dbReference>